<dbReference type="EMBL" id="LUTU01000007">
    <property type="protein sequence ID" value="OAJ67663.1"/>
    <property type="molecule type" value="Genomic_DNA"/>
</dbReference>
<evidence type="ECO:0000313" key="9">
    <source>
        <dbReference type="Proteomes" id="UP000077786"/>
    </source>
</evidence>
<evidence type="ECO:0000256" key="1">
    <source>
        <dbReference type="ARBA" id="ARBA00022485"/>
    </source>
</evidence>
<gene>
    <name evidence="8" type="ORF">A0123_01705</name>
</gene>
<keyword evidence="2" id="KW-0349">Heme</keyword>
<dbReference type="InterPro" id="IPR051329">
    <property type="entry name" value="NIR_SIR_4Fe-4S"/>
</dbReference>
<dbReference type="AlphaFoldDB" id="A0A1B6VKC3"/>
<keyword evidence="4" id="KW-0560">Oxidoreductase</keyword>
<evidence type="ECO:0000313" key="8">
    <source>
        <dbReference type="EMBL" id="OAJ67663.1"/>
    </source>
</evidence>
<evidence type="ECO:0000256" key="2">
    <source>
        <dbReference type="ARBA" id="ARBA00022617"/>
    </source>
</evidence>
<dbReference type="RefSeq" id="WP_064274464.1">
    <property type="nucleotide sequence ID" value="NZ_LUTU01000007.1"/>
</dbReference>
<dbReference type="InterPro" id="IPR012798">
    <property type="entry name" value="Cbl_synth_CobG-like"/>
</dbReference>
<comment type="caution">
    <text evidence="8">The sequence shown here is derived from an EMBL/GenBank/DDBJ whole genome shotgun (WGS) entry which is preliminary data.</text>
</comment>
<evidence type="ECO:0000256" key="3">
    <source>
        <dbReference type="ARBA" id="ARBA00022723"/>
    </source>
</evidence>
<accession>A0A1B6VKC3</accession>
<dbReference type="NCBIfam" id="TIGR02435">
    <property type="entry name" value="CobG"/>
    <property type="match status" value="1"/>
</dbReference>
<name>A0A1B6VKC3_9PROT</name>
<dbReference type="GO" id="GO:0046872">
    <property type="term" value="F:metal ion binding"/>
    <property type="evidence" value="ECO:0007669"/>
    <property type="project" value="UniProtKB-KW"/>
</dbReference>
<dbReference type="InterPro" id="IPR005117">
    <property type="entry name" value="NiRdtase/SiRdtase_haem-b_fer"/>
</dbReference>
<dbReference type="Gene3D" id="3.30.413.10">
    <property type="entry name" value="Sulfite Reductase Hemoprotein, domain 1"/>
    <property type="match status" value="1"/>
</dbReference>
<dbReference type="GO" id="GO:0016491">
    <property type="term" value="F:oxidoreductase activity"/>
    <property type="evidence" value="ECO:0007669"/>
    <property type="project" value="UniProtKB-KW"/>
</dbReference>
<organism evidence="8 9">
    <name type="scientific">Gluconobacter cerinus</name>
    <dbReference type="NCBI Taxonomy" id="38307"/>
    <lineage>
        <taxon>Bacteria</taxon>
        <taxon>Pseudomonadati</taxon>
        <taxon>Pseudomonadota</taxon>
        <taxon>Alphaproteobacteria</taxon>
        <taxon>Acetobacterales</taxon>
        <taxon>Acetobacteraceae</taxon>
        <taxon>Gluconobacter</taxon>
    </lineage>
</organism>
<dbReference type="SUPFAM" id="SSF55124">
    <property type="entry name" value="Nitrite/Sulfite reductase N-terminal domain-like"/>
    <property type="match status" value="2"/>
</dbReference>
<evidence type="ECO:0000256" key="5">
    <source>
        <dbReference type="ARBA" id="ARBA00023004"/>
    </source>
</evidence>
<dbReference type="PROSITE" id="PS00365">
    <property type="entry name" value="NIR_SIR"/>
    <property type="match status" value="1"/>
</dbReference>
<reference evidence="8 9" key="1">
    <citation type="submission" date="2016-03" db="EMBL/GenBank/DDBJ databases">
        <title>Draft genome sequence of Gluconobacter cerinus strain CECT 9110.</title>
        <authorList>
            <person name="Sainz F."/>
            <person name="Mas A."/>
            <person name="Torija M.J."/>
        </authorList>
    </citation>
    <scope>NUCLEOTIDE SEQUENCE [LARGE SCALE GENOMIC DNA]</scope>
    <source>
        <strain evidence="8 9">CECT 9110</strain>
    </source>
</reference>
<dbReference type="PATRIC" id="fig|38307.3.peg.1758"/>
<dbReference type="Proteomes" id="UP000077786">
    <property type="component" value="Unassembled WGS sequence"/>
</dbReference>
<dbReference type="GO" id="GO:0020037">
    <property type="term" value="F:heme binding"/>
    <property type="evidence" value="ECO:0007669"/>
    <property type="project" value="InterPro"/>
</dbReference>
<dbReference type="PANTHER" id="PTHR32439">
    <property type="entry name" value="FERREDOXIN--NITRITE REDUCTASE, CHLOROPLASTIC"/>
    <property type="match status" value="1"/>
</dbReference>
<keyword evidence="3" id="KW-0479">Metal-binding</keyword>
<dbReference type="Pfam" id="PF03460">
    <property type="entry name" value="NIR_SIR_ferr"/>
    <property type="match status" value="1"/>
</dbReference>
<dbReference type="OrthoDB" id="7459360at2"/>
<evidence type="ECO:0000259" key="7">
    <source>
        <dbReference type="Pfam" id="PF03460"/>
    </source>
</evidence>
<dbReference type="InterPro" id="IPR045854">
    <property type="entry name" value="NO2/SO3_Rdtase_4Fe4S_sf"/>
</dbReference>
<feature type="domain" description="Nitrite/Sulfite reductase ferredoxin-like" evidence="7">
    <location>
        <begin position="19"/>
        <end position="71"/>
    </location>
</feature>
<evidence type="ECO:0000256" key="6">
    <source>
        <dbReference type="ARBA" id="ARBA00023014"/>
    </source>
</evidence>
<dbReference type="PANTHER" id="PTHR32439:SF9">
    <property type="entry name" value="BLR3264 PROTEIN"/>
    <property type="match status" value="1"/>
</dbReference>
<keyword evidence="6" id="KW-0411">Iron-sulfur</keyword>
<proteinExistence type="predicted"/>
<sequence>MTVPPLVRGWCPDMFAPMEARDGYLVRIRSPLGGFEGPQVLAIAELARRFGNGTVELTNRGNVQLRGFSTTSAKLALESALAEGLVDPDPAKERRRAILVSPLAGLDPACNPETLDVAQSLQTALLEENALSALSGKFGWAVDGGGYVPEGTLSADIALQSRPDGWSVVCGAMETGVLDNARAVRAAVVMSRICEENSDLGRPSRDADTAAFVLAKGGLEGIPCKPQGTRPVSLIGPLPGKVMGVGVPFGRCHAKDFEVLAELTGASRLRVTPWRSVLLPQQDGTWPGFITSSVDPLLRVEACIGRSGCAKATADVVETALALASDVPPGCVLHVSGCIKGCAHPRAADMTLVADDGHYDVVRNGRTTDTPSWHDRDIPQIRALLRHELKETQV</sequence>
<keyword evidence="1" id="KW-0004">4Fe-4S</keyword>
<dbReference type="SUPFAM" id="SSF56014">
    <property type="entry name" value="Nitrite and sulphite reductase 4Fe-4S domain-like"/>
    <property type="match status" value="1"/>
</dbReference>
<dbReference type="InterPro" id="IPR006066">
    <property type="entry name" value="NO2/SO3_Rdtase_FeS/sirohaem_BS"/>
</dbReference>
<keyword evidence="5" id="KW-0408">Iron</keyword>
<protein>
    <submittedName>
        <fullName evidence="8">Cobalamin biosynthesis protein CobG</fullName>
    </submittedName>
</protein>
<dbReference type="Gene3D" id="3.90.480.20">
    <property type="match status" value="1"/>
</dbReference>
<dbReference type="GO" id="GO:0051539">
    <property type="term" value="F:4 iron, 4 sulfur cluster binding"/>
    <property type="evidence" value="ECO:0007669"/>
    <property type="project" value="UniProtKB-KW"/>
</dbReference>
<evidence type="ECO:0000256" key="4">
    <source>
        <dbReference type="ARBA" id="ARBA00023002"/>
    </source>
</evidence>
<dbReference type="InterPro" id="IPR036136">
    <property type="entry name" value="Nit/Sulf_reduc_fer-like_dom_sf"/>
</dbReference>